<reference evidence="7 8" key="1">
    <citation type="submission" date="2016-04" db="EMBL/GenBank/DDBJ databases">
        <title>Complete Genome Sequence of Halotalea alkalilenta IHB B 13600.</title>
        <authorList>
            <person name="Swarnkar M.K."/>
            <person name="Sharma A."/>
            <person name="Kaushal K."/>
            <person name="Soni R."/>
            <person name="Rana S."/>
            <person name="Singh A.K."/>
            <person name="Gulati A."/>
        </authorList>
    </citation>
    <scope>NUCLEOTIDE SEQUENCE [LARGE SCALE GENOMIC DNA]</scope>
    <source>
        <strain evidence="7 8">IHB B 13600</strain>
    </source>
</reference>
<dbReference type="AlphaFoldDB" id="A0A172YH06"/>
<feature type="domain" description="Organic solvent tolerance-like N-terminal" evidence="5">
    <location>
        <begin position="88"/>
        <end position="208"/>
    </location>
</feature>
<comment type="subunit">
    <text evidence="4">Component of the lipopolysaccharide transport and assembly complex. Interacts with LptE and LptA.</text>
</comment>
<dbReference type="PANTHER" id="PTHR30189">
    <property type="entry name" value="LPS-ASSEMBLY PROTEIN"/>
    <property type="match status" value="1"/>
</dbReference>
<dbReference type="HAMAP" id="MF_01411">
    <property type="entry name" value="LPS_assembly_LptD"/>
    <property type="match status" value="1"/>
</dbReference>
<dbReference type="PANTHER" id="PTHR30189:SF1">
    <property type="entry name" value="LPS-ASSEMBLY PROTEIN LPTD"/>
    <property type="match status" value="1"/>
</dbReference>
<dbReference type="EMBL" id="CP015243">
    <property type="protein sequence ID" value="ANF58550.1"/>
    <property type="molecule type" value="Genomic_DNA"/>
</dbReference>
<gene>
    <name evidence="4" type="primary">lptD</name>
    <name evidence="7" type="ORF">A5892_14600</name>
</gene>
<comment type="subcellular location">
    <subcellularLocation>
        <location evidence="4">Cell outer membrane</location>
    </subcellularLocation>
</comment>
<keyword evidence="3 4" id="KW-0998">Cell outer membrane</keyword>
<feature type="signal peptide" evidence="4">
    <location>
        <begin position="1"/>
        <end position="28"/>
    </location>
</feature>
<evidence type="ECO:0000256" key="3">
    <source>
        <dbReference type="ARBA" id="ARBA00023237"/>
    </source>
</evidence>
<accession>A0A172YH06</accession>
<dbReference type="RefSeq" id="WP_064123416.1">
    <property type="nucleotide sequence ID" value="NZ_CP015243.1"/>
</dbReference>
<dbReference type="Proteomes" id="UP000077875">
    <property type="component" value="Chromosome"/>
</dbReference>
<keyword evidence="8" id="KW-1185">Reference proteome</keyword>
<keyword evidence="2 4" id="KW-0472">Membrane</keyword>
<sequence precursor="true">MAQRTLWTAASLTSLFYTLLPAAAPALAAPPLPSLPADQLDWHAWGDDRPSNELCSGYYLMPDYELEAASDPAQVRGQSDDAGYGQGGITTLTGNVVLRQQDQQLQARQATLNEARDRVALEGPITYRQPNVLVRGEQGSVSLNSDAAEIEGAHYVFHSSHARGDASRVERLADGRYRMRNATFTTCDPQSSLWKLQGNEIVINREEGYGTASGTRLRLYDVPVFYWPWLRFPIDDRRLSGLLYPTVGFNSDNGFDYAQPIYLNLAPNYDATIVPRYMSDRGVMLGGQFRYLFGTDRGQVEGNYLPSDEGGSDGRNDDFYDEDRWFFNYMHDGRFSDRLTYSLRYGAASDGDYFDDFGANFDEQNRDNLERLANLDYRGDVWHLQARARGYQVMDYPVSPNDKPFYELPSLSADARWTQSSGTYQEWNSSATYFYRDIDESRLNNPTETATGARLNIAPAIGFRRDPSWGFFEPRAQLFLTQYDLSWANLSGNDYVAPGATDDWDESPHRTIPVYSIDSGLIFERRTSLFGSRWRQTLEPRLYYAYVPYRDQSQLPQFDTALQAPSYAQLWSPFRFNGIDRIGDVNKISYGVSSRFLDDATGHQRFTASVGQSRFFDDRRVTDDDPTKYDEYQNVNSRYGYDLVRDYSPAIGQLEWQINDRWSTRYALFYDTENGATERNETYVSYRHPSGSLLNLGYRWQREGFDPSGDEEDRLGYNRNEYDVSFAWRMNASMSLVGRYLYDQTNSRSLETLAGVQFNDCCYGIEIAWREYVDDDDTLNTIRDDETKRGLFLRFIFKGLGGVGQNPDTYFEQAVPGYQRARF</sequence>
<comment type="function">
    <text evidence="4">Together with LptE, is involved in the assembly of lipopolysaccharide (LPS) at the surface of the outer membrane.</text>
</comment>
<evidence type="ECO:0000259" key="6">
    <source>
        <dbReference type="Pfam" id="PF04453"/>
    </source>
</evidence>
<comment type="caution">
    <text evidence="4">Lacks conserved residue(s) required for the propagation of feature annotation.</text>
</comment>
<proteinExistence type="inferred from homology"/>
<dbReference type="InterPro" id="IPR005653">
    <property type="entry name" value="OstA-like_N"/>
</dbReference>
<dbReference type="Pfam" id="PF03968">
    <property type="entry name" value="LptD_N"/>
    <property type="match status" value="1"/>
</dbReference>
<dbReference type="KEGG" id="haa:A5892_14600"/>
<dbReference type="GO" id="GO:1990351">
    <property type="term" value="C:transporter complex"/>
    <property type="evidence" value="ECO:0007669"/>
    <property type="project" value="TreeGrafter"/>
</dbReference>
<evidence type="ECO:0000259" key="5">
    <source>
        <dbReference type="Pfam" id="PF03968"/>
    </source>
</evidence>
<evidence type="ECO:0000313" key="7">
    <source>
        <dbReference type="EMBL" id="ANF58550.1"/>
    </source>
</evidence>
<dbReference type="GO" id="GO:0015920">
    <property type="term" value="P:lipopolysaccharide transport"/>
    <property type="evidence" value="ECO:0007669"/>
    <property type="project" value="InterPro"/>
</dbReference>
<feature type="chain" id="PRO_5009001687" description="LPS-assembly protein LptD" evidence="4">
    <location>
        <begin position="29"/>
        <end position="823"/>
    </location>
</feature>
<evidence type="ECO:0000256" key="1">
    <source>
        <dbReference type="ARBA" id="ARBA00022729"/>
    </source>
</evidence>
<protein>
    <recommendedName>
        <fullName evidence="4">LPS-assembly protein LptD</fullName>
    </recommendedName>
</protein>
<organism evidence="7 8">
    <name type="scientific">Halotalea alkalilenta</name>
    <dbReference type="NCBI Taxonomy" id="376489"/>
    <lineage>
        <taxon>Bacteria</taxon>
        <taxon>Pseudomonadati</taxon>
        <taxon>Pseudomonadota</taxon>
        <taxon>Gammaproteobacteria</taxon>
        <taxon>Oceanospirillales</taxon>
        <taxon>Halomonadaceae</taxon>
        <taxon>Halotalea</taxon>
    </lineage>
</organism>
<dbReference type="InterPro" id="IPR050218">
    <property type="entry name" value="LptD"/>
</dbReference>
<dbReference type="Pfam" id="PF04453">
    <property type="entry name" value="LptD"/>
    <property type="match status" value="1"/>
</dbReference>
<feature type="domain" description="LptD C-terminal" evidence="6">
    <location>
        <begin position="323"/>
        <end position="732"/>
    </location>
</feature>
<evidence type="ECO:0000313" key="8">
    <source>
        <dbReference type="Proteomes" id="UP000077875"/>
    </source>
</evidence>
<name>A0A172YH06_9GAMM</name>
<comment type="similarity">
    <text evidence="4">Belongs to the LptD family.</text>
</comment>
<evidence type="ECO:0000256" key="4">
    <source>
        <dbReference type="HAMAP-Rule" id="MF_01411"/>
    </source>
</evidence>
<keyword evidence="1 4" id="KW-0732">Signal</keyword>
<evidence type="ECO:0000256" key="2">
    <source>
        <dbReference type="ARBA" id="ARBA00023136"/>
    </source>
</evidence>
<dbReference type="STRING" id="376489.A5892_14600"/>
<dbReference type="InterPro" id="IPR020889">
    <property type="entry name" value="LipoPS_assembly_LptD"/>
</dbReference>
<dbReference type="InterPro" id="IPR007543">
    <property type="entry name" value="LptD_C"/>
</dbReference>
<dbReference type="GO" id="GO:0043165">
    <property type="term" value="P:Gram-negative-bacterium-type cell outer membrane assembly"/>
    <property type="evidence" value="ECO:0007669"/>
    <property type="project" value="UniProtKB-UniRule"/>
</dbReference>
<dbReference type="GO" id="GO:0009279">
    <property type="term" value="C:cell outer membrane"/>
    <property type="evidence" value="ECO:0007669"/>
    <property type="project" value="UniProtKB-SubCell"/>
</dbReference>